<dbReference type="PANTHER" id="PTHR48111">
    <property type="entry name" value="REGULATOR OF RPOS"/>
    <property type="match status" value="1"/>
</dbReference>
<evidence type="ECO:0000256" key="4">
    <source>
        <dbReference type="ARBA" id="ARBA00023125"/>
    </source>
</evidence>
<evidence type="ECO:0000259" key="9">
    <source>
        <dbReference type="PROSITE" id="PS51755"/>
    </source>
</evidence>
<dbReference type="GO" id="GO:0032993">
    <property type="term" value="C:protein-DNA complex"/>
    <property type="evidence" value="ECO:0007669"/>
    <property type="project" value="TreeGrafter"/>
</dbReference>
<reference evidence="11" key="1">
    <citation type="submission" date="2017-01" db="EMBL/GenBank/DDBJ databases">
        <authorList>
            <person name="Varghese N."/>
            <person name="Submissions S."/>
        </authorList>
    </citation>
    <scope>NUCLEOTIDE SEQUENCE [LARGE SCALE GENOMIC DNA]</scope>
    <source>
        <strain evidence="11">LP100</strain>
    </source>
</reference>
<dbReference type="CDD" id="cd00383">
    <property type="entry name" value="trans_reg_C"/>
    <property type="match status" value="1"/>
</dbReference>
<dbReference type="EMBL" id="FTPP01000001">
    <property type="protein sequence ID" value="SIT84322.1"/>
    <property type="molecule type" value="Genomic_DNA"/>
</dbReference>
<dbReference type="SUPFAM" id="SSF52172">
    <property type="entry name" value="CheY-like"/>
    <property type="match status" value="1"/>
</dbReference>
<feature type="modified residue" description="4-aspartylphosphate" evidence="6">
    <location>
        <position position="52"/>
    </location>
</feature>
<keyword evidence="4 7" id="KW-0238">DNA-binding</keyword>
<evidence type="ECO:0000256" key="7">
    <source>
        <dbReference type="PROSITE-ProRule" id="PRU01091"/>
    </source>
</evidence>
<evidence type="ECO:0000259" key="8">
    <source>
        <dbReference type="PROSITE" id="PS50110"/>
    </source>
</evidence>
<keyword evidence="1 6" id="KW-0597">Phosphoprotein</keyword>
<dbReference type="GO" id="GO:0006355">
    <property type="term" value="P:regulation of DNA-templated transcription"/>
    <property type="evidence" value="ECO:0007669"/>
    <property type="project" value="InterPro"/>
</dbReference>
<dbReference type="InterPro" id="IPR001867">
    <property type="entry name" value="OmpR/PhoB-type_DNA-bd"/>
</dbReference>
<dbReference type="Gene3D" id="1.10.10.10">
    <property type="entry name" value="Winged helix-like DNA-binding domain superfamily/Winged helix DNA-binding domain"/>
    <property type="match status" value="1"/>
</dbReference>
<dbReference type="Gene3D" id="3.40.50.2300">
    <property type="match status" value="1"/>
</dbReference>
<dbReference type="InterPro" id="IPR039420">
    <property type="entry name" value="WalR-like"/>
</dbReference>
<dbReference type="Pfam" id="PF00486">
    <property type="entry name" value="Trans_reg_C"/>
    <property type="match status" value="1"/>
</dbReference>
<dbReference type="STRING" id="1317125.SAMN05444128_1385"/>
<dbReference type="GO" id="GO:0000976">
    <property type="term" value="F:transcription cis-regulatory region binding"/>
    <property type="evidence" value="ECO:0007669"/>
    <property type="project" value="TreeGrafter"/>
</dbReference>
<evidence type="ECO:0000256" key="3">
    <source>
        <dbReference type="ARBA" id="ARBA00023015"/>
    </source>
</evidence>
<evidence type="ECO:0000256" key="1">
    <source>
        <dbReference type="ARBA" id="ARBA00022553"/>
    </source>
</evidence>
<keyword evidence="2" id="KW-0902">Two-component regulatory system</keyword>
<evidence type="ECO:0000256" key="2">
    <source>
        <dbReference type="ARBA" id="ARBA00023012"/>
    </source>
</evidence>
<keyword evidence="11" id="KW-1185">Reference proteome</keyword>
<dbReference type="PROSITE" id="PS50110">
    <property type="entry name" value="RESPONSE_REGULATORY"/>
    <property type="match status" value="1"/>
</dbReference>
<evidence type="ECO:0000256" key="5">
    <source>
        <dbReference type="ARBA" id="ARBA00023163"/>
    </source>
</evidence>
<dbReference type="GO" id="GO:0000156">
    <property type="term" value="F:phosphorelay response regulator activity"/>
    <property type="evidence" value="ECO:0007669"/>
    <property type="project" value="TreeGrafter"/>
</dbReference>
<evidence type="ECO:0000313" key="11">
    <source>
        <dbReference type="Proteomes" id="UP000187181"/>
    </source>
</evidence>
<dbReference type="FunFam" id="1.10.10.10:FF:000005">
    <property type="entry name" value="Two-component system response regulator"/>
    <property type="match status" value="1"/>
</dbReference>
<feature type="domain" description="Response regulatory" evidence="8">
    <location>
        <begin position="3"/>
        <end position="117"/>
    </location>
</feature>
<dbReference type="InterPro" id="IPR001789">
    <property type="entry name" value="Sig_transdc_resp-reg_receiver"/>
</dbReference>
<proteinExistence type="predicted"/>
<dbReference type="RefSeq" id="WP_076666894.1">
    <property type="nucleotide sequence ID" value="NZ_FTPP01000001.1"/>
</dbReference>
<gene>
    <name evidence="10" type="ORF">SAMN05444128_1385</name>
</gene>
<accession>A0A1R3X184</accession>
<organism evidence="10 11">
    <name type="scientific">Pontibacter indicus</name>
    <dbReference type="NCBI Taxonomy" id="1317125"/>
    <lineage>
        <taxon>Bacteria</taxon>
        <taxon>Pseudomonadati</taxon>
        <taxon>Bacteroidota</taxon>
        <taxon>Cytophagia</taxon>
        <taxon>Cytophagales</taxon>
        <taxon>Hymenobacteraceae</taxon>
        <taxon>Pontibacter</taxon>
    </lineage>
</organism>
<dbReference type="Gene3D" id="6.10.250.690">
    <property type="match status" value="1"/>
</dbReference>
<dbReference type="PANTHER" id="PTHR48111:SF22">
    <property type="entry name" value="REGULATOR OF RPOS"/>
    <property type="match status" value="1"/>
</dbReference>
<dbReference type="SMART" id="SM00448">
    <property type="entry name" value="REC"/>
    <property type="match status" value="1"/>
</dbReference>
<dbReference type="Proteomes" id="UP000187181">
    <property type="component" value="Unassembled WGS sequence"/>
</dbReference>
<keyword evidence="5" id="KW-0804">Transcription</keyword>
<dbReference type="AlphaFoldDB" id="A0A1R3X184"/>
<keyword evidence="3" id="KW-0805">Transcription regulation</keyword>
<dbReference type="InterPro" id="IPR011006">
    <property type="entry name" value="CheY-like_superfamily"/>
</dbReference>
<dbReference type="SMART" id="SM00862">
    <property type="entry name" value="Trans_reg_C"/>
    <property type="match status" value="1"/>
</dbReference>
<evidence type="ECO:0000256" key="6">
    <source>
        <dbReference type="PROSITE-ProRule" id="PRU00169"/>
    </source>
</evidence>
<protein>
    <submittedName>
        <fullName evidence="10">Two-component system, OmpR family, copper resistance phosphate regulon response regulator CusR</fullName>
    </submittedName>
</protein>
<dbReference type="GO" id="GO:0005829">
    <property type="term" value="C:cytosol"/>
    <property type="evidence" value="ECO:0007669"/>
    <property type="project" value="TreeGrafter"/>
</dbReference>
<sequence length="230" mass="26245">MIKCLLVEDDSSVASFIQEGLTEKGYQVELVSDGFKAAELISQHEYDVVILDVMLPGIDGFEICKITRKRNIASIIIILSALGNPEEKIKGLEAGADDFMSKPFHFRELLARINAHLRRKQLEQGVFEADRYADLEVNVEQNSVKRAGKEIMLTPREYNLLLFLLRNREKVVSRVEIAQAVWDIHFSSNTNVVDVYINYLRNKIDKNFSTKLIHTIKGRGYQLAQKSDES</sequence>
<feature type="domain" description="OmpR/PhoB-type" evidence="9">
    <location>
        <begin position="124"/>
        <end position="225"/>
    </location>
</feature>
<dbReference type="PROSITE" id="PS51755">
    <property type="entry name" value="OMPR_PHOB"/>
    <property type="match status" value="1"/>
</dbReference>
<dbReference type="Pfam" id="PF00072">
    <property type="entry name" value="Response_reg"/>
    <property type="match status" value="1"/>
</dbReference>
<name>A0A1R3X184_9BACT</name>
<evidence type="ECO:0000313" key="10">
    <source>
        <dbReference type="EMBL" id="SIT84322.1"/>
    </source>
</evidence>
<dbReference type="InterPro" id="IPR036388">
    <property type="entry name" value="WH-like_DNA-bd_sf"/>
</dbReference>
<feature type="DNA-binding region" description="OmpR/PhoB-type" evidence="7">
    <location>
        <begin position="124"/>
        <end position="225"/>
    </location>
</feature>
<dbReference type="OrthoDB" id="9774822at2"/>